<feature type="signal peptide" evidence="3">
    <location>
        <begin position="1"/>
        <end position="21"/>
    </location>
</feature>
<dbReference type="GO" id="GO:0004806">
    <property type="term" value="F:triacylglycerol lipase activity"/>
    <property type="evidence" value="ECO:0007669"/>
    <property type="project" value="TreeGrafter"/>
</dbReference>
<dbReference type="Pfam" id="PF13202">
    <property type="entry name" value="EF-hand_5"/>
    <property type="match status" value="2"/>
</dbReference>
<dbReference type="PROSITE" id="PS00018">
    <property type="entry name" value="EF_HAND_1"/>
    <property type="match status" value="2"/>
</dbReference>
<keyword evidence="3" id="KW-0732">Signal</keyword>
<dbReference type="AlphaFoldDB" id="A0A517T7N0"/>
<protein>
    <submittedName>
        <fullName evidence="6">Carboxylesterase NlhH</fullName>
        <ecNumber evidence="6">3.1.1.1</ecNumber>
    </submittedName>
</protein>
<dbReference type="OrthoDB" id="265201at2"/>
<accession>A0A517T7N0</accession>
<dbReference type="KEGG" id="chya:V22_16160"/>
<evidence type="ECO:0000256" key="1">
    <source>
        <dbReference type="ARBA" id="ARBA00010515"/>
    </source>
</evidence>
<evidence type="ECO:0000256" key="3">
    <source>
        <dbReference type="SAM" id="SignalP"/>
    </source>
</evidence>
<dbReference type="SUPFAM" id="SSF53474">
    <property type="entry name" value="alpha/beta-Hydrolases"/>
    <property type="match status" value="1"/>
</dbReference>
<evidence type="ECO:0000256" key="2">
    <source>
        <dbReference type="ARBA" id="ARBA00022801"/>
    </source>
</evidence>
<evidence type="ECO:0000313" key="7">
    <source>
        <dbReference type="Proteomes" id="UP000319976"/>
    </source>
</evidence>
<dbReference type="InterPro" id="IPR029058">
    <property type="entry name" value="AB_hydrolase_fold"/>
</dbReference>
<dbReference type="InterPro" id="IPR002048">
    <property type="entry name" value="EF_hand_dom"/>
</dbReference>
<proteinExistence type="inferred from homology"/>
<dbReference type="GO" id="GO:0106435">
    <property type="term" value="F:carboxylesterase activity"/>
    <property type="evidence" value="ECO:0007669"/>
    <property type="project" value="UniProtKB-EC"/>
</dbReference>
<feature type="domain" description="EF-hand" evidence="4">
    <location>
        <begin position="41"/>
        <end position="58"/>
    </location>
</feature>
<dbReference type="InterPro" id="IPR049492">
    <property type="entry name" value="BD-FAE-like_dom"/>
</dbReference>
<dbReference type="Gene3D" id="3.40.50.1820">
    <property type="entry name" value="alpha/beta hydrolase"/>
    <property type="match status" value="1"/>
</dbReference>
<dbReference type="SUPFAM" id="SSF47473">
    <property type="entry name" value="EF-hand"/>
    <property type="match status" value="1"/>
</dbReference>
<dbReference type="Gene3D" id="1.10.238.10">
    <property type="entry name" value="EF-hand"/>
    <property type="match status" value="1"/>
</dbReference>
<dbReference type="InterPro" id="IPR050300">
    <property type="entry name" value="GDXG_lipolytic_enzyme"/>
</dbReference>
<keyword evidence="7" id="KW-1185">Reference proteome</keyword>
<name>A0A517T7N0_9PLAN</name>
<evidence type="ECO:0000259" key="4">
    <source>
        <dbReference type="Pfam" id="PF13202"/>
    </source>
</evidence>
<evidence type="ECO:0000259" key="5">
    <source>
        <dbReference type="Pfam" id="PF20434"/>
    </source>
</evidence>
<feature type="domain" description="BD-FAE-like" evidence="5">
    <location>
        <begin position="140"/>
        <end position="333"/>
    </location>
</feature>
<dbReference type="InterPro" id="IPR011992">
    <property type="entry name" value="EF-hand-dom_pair"/>
</dbReference>
<feature type="chain" id="PRO_5022164830" evidence="3">
    <location>
        <begin position="22"/>
        <end position="392"/>
    </location>
</feature>
<dbReference type="InterPro" id="IPR018247">
    <property type="entry name" value="EF_Hand_1_Ca_BS"/>
</dbReference>
<comment type="similarity">
    <text evidence="1">Belongs to the 'GDXG' lipolytic enzyme family.</text>
</comment>
<organism evidence="6 7">
    <name type="scientific">Calycomorphotria hydatis</name>
    <dbReference type="NCBI Taxonomy" id="2528027"/>
    <lineage>
        <taxon>Bacteria</taxon>
        <taxon>Pseudomonadati</taxon>
        <taxon>Planctomycetota</taxon>
        <taxon>Planctomycetia</taxon>
        <taxon>Planctomycetales</taxon>
        <taxon>Planctomycetaceae</taxon>
        <taxon>Calycomorphotria</taxon>
    </lineage>
</organism>
<dbReference type="Pfam" id="PF20434">
    <property type="entry name" value="BD-FAE"/>
    <property type="match status" value="1"/>
</dbReference>
<dbReference type="RefSeq" id="WP_145261498.1">
    <property type="nucleotide sequence ID" value="NZ_CP036316.1"/>
</dbReference>
<dbReference type="PANTHER" id="PTHR48081">
    <property type="entry name" value="AB HYDROLASE SUPERFAMILY PROTEIN C4A8.06C"/>
    <property type="match status" value="1"/>
</dbReference>
<dbReference type="GO" id="GO:0005509">
    <property type="term" value="F:calcium ion binding"/>
    <property type="evidence" value="ECO:0007669"/>
    <property type="project" value="InterPro"/>
</dbReference>
<reference evidence="6 7" key="1">
    <citation type="submission" date="2019-02" db="EMBL/GenBank/DDBJ databases">
        <title>Deep-cultivation of Planctomycetes and their phenomic and genomic characterization uncovers novel biology.</title>
        <authorList>
            <person name="Wiegand S."/>
            <person name="Jogler M."/>
            <person name="Boedeker C."/>
            <person name="Pinto D."/>
            <person name="Vollmers J."/>
            <person name="Rivas-Marin E."/>
            <person name="Kohn T."/>
            <person name="Peeters S.H."/>
            <person name="Heuer A."/>
            <person name="Rast P."/>
            <person name="Oberbeckmann S."/>
            <person name="Bunk B."/>
            <person name="Jeske O."/>
            <person name="Meyerdierks A."/>
            <person name="Storesund J.E."/>
            <person name="Kallscheuer N."/>
            <person name="Luecker S."/>
            <person name="Lage O.M."/>
            <person name="Pohl T."/>
            <person name="Merkel B.J."/>
            <person name="Hornburger P."/>
            <person name="Mueller R.-W."/>
            <person name="Bruemmer F."/>
            <person name="Labrenz M."/>
            <person name="Spormann A.M."/>
            <person name="Op den Camp H."/>
            <person name="Overmann J."/>
            <person name="Amann R."/>
            <person name="Jetten M.S.M."/>
            <person name="Mascher T."/>
            <person name="Medema M.H."/>
            <person name="Devos D.P."/>
            <person name="Kaster A.-K."/>
            <person name="Ovreas L."/>
            <person name="Rohde M."/>
            <person name="Galperin M.Y."/>
            <person name="Jogler C."/>
        </authorList>
    </citation>
    <scope>NUCLEOTIDE SEQUENCE [LARGE SCALE GENOMIC DNA]</scope>
    <source>
        <strain evidence="6 7">V22</strain>
    </source>
</reference>
<dbReference type="EC" id="3.1.1.1" evidence="6"/>
<dbReference type="EMBL" id="CP036316">
    <property type="protein sequence ID" value="QDT64382.1"/>
    <property type="molecule type" value="Genomic_DNA"/>
</dbReference>
<sequence length="392" mass="43505" precursor="true">MRRFTLCLSLILLAGFSPSFAAEQTSETNERLAVQLNKQPAADLDNDGILTLTEWKAFAADQQDEKKKKLQALLKKQPQLDTNRDGVLSVEEWTVAANRLRERRAQGESAKTRWLKENPPTQANVNYGPHERNVFDFWQAESDSPTPLVIYIHGGGWVGGSKDSISQGHIEQFRKAGISIAAISYRYSTIAPFPAPLRDGGLAVQYFRAHADELNIDPERVACYGGSAGAATSLWLAFHDDLADPNSDDPVLRESTRLKCAAAYACPTTIDKATMDEWFGMTVATHPAIYPLLNITQESEIYSEQSRRIAKEASAVTHLSSDDPPVYLSYGNRYKPLSADHTPGDVVHHALLGKKLQEKAKETGNTVIVQTDEPEFTQSEDAIDFMIRQLKN</sequence>
<dbReference type="PANTHER" id="PTHR48081:SF30">
    <property type="entry name" value="ACETYL-HYDROLASE LIPR-RELATED"/>
    <property type="match status" value="1"/>
</dbReference>
<feature type="domain" description="EF-hand" evidence="4">
    <location>
        <begin position="79"/>
        <end position="93"/>
    </location>
</feature>
<gene>
    <name evidence="6" type="primary">nlhH_3</name>
    <name evidence="6" type="ORF">V22_16160</name>
</gene>
<evidence type="ECO:0000313" key="6">
    <source>
        <dbReference type="EMBL" id="QDT64382.1"/>
    </source>
</evidence>
<dbReference type="Proteomes" id="UP000319976">
    <property type="component" value="Chromosome"/>
</dbReference>
<keyword evidence="2 6" id="KW-0378">Hydrolase</keyword>